<name>W2C2N6_9BACT</name>
<organism evidence="1 2">
    <name type="scientific">Tannerella sp. oral taxon BU063 isolate Cell 2</name>
    <dbReference type="NCBI Taxonomy" id="1411148"/>
    <lineage>
        <taxon>Bacteria</taxon>
        <taxon>Pseudomonadati</taxon>
        <taxon>Bacteroidota</taxon>
        <taxon>Bacteroidia</taxon>
        <taxon>Bacteroidales</taxon>
        <taxon>Tannerellaceae</taxon>
        <taxon>Tannerella</taxon>
    </lineage>
</organism>
<dbReference type="AlphaFoldDB" id="W2C2N6"/>
<reference evidence="1 2" key="1">
    <citation type="submission" date="2013-11" db="EMBL/GenBank/DDBJ databases">
        <title>Single cell genomics of uncultured Tannerella BU063 (oral taxon 286).</title>
        <authorList>
            <person name="Beall C.J."/>
            <person name="Campbell A.G."/>
            <person name="Griffen A.L."/>
            <person name="Podar M."/>
            <person name="Leys E.J."/>
        </authorList>
    </citation>
    <scope>NUCLEOTIDE SEQUENCE [LARGE SCALE GENOMIC DNA]</scope>
    <source>
        <strain evidence="1">Cell 2</strain>
    </source>
</reference>
<evidence type="ECO:0000313" key="2">
    <source>
        <dbReference type="Proteomes" id="UP000018837"/>
    </source>
</evidence>
<sequence>MLDSIMILVRDISKMHLIQYFWARLRLNCIRRAILGEIFGQMGSV</sequence>
<gene>
    <name evidence="1" type="ORF">N425_13855</name>
</gene>
<evidence type="ECO:0000313" key="1">
    <source>
        <dbReference type="EMBL" id="ETK00686.1"/>
    </source>
</evidence>
<dbReference type="Proteomes" id="UP000018837">
    <property type="component" value="Unassembled WGS sequence"/>
</dbReference>
<comment type="caution">
    <text evidence="1">The sequence shown here is derived from an EMBL/GenBank/DDBJ whole genome shotgun (WGS) entry which is preliminary data.</text>
</comment>
<accession>W2C2N6</accession>
<protein>
    <submittedName>
        <fullName evidence="1">Uncharacterized protein</fullName>
    </submittedName>
</protein>
<proteinExistence type="predicted"/>
<dbReference type="EMBL" id="AYUF01000497">
    <property type="protein sequence ID" value="ETK00686.1"/>
    <property type="molecule type" value="Genomic_DNA"/>
</dbReference>